<dbReference type="PANTHER" id="PTHR11214:SF349">
    <property type="entry name" value="BETA-1,3-GALACTOSYLTRANSFERASE BRN"/>
    <property type="match status" value="1"/>
</dbReference>
<dbReference type="EC" id="2.4.1.-" evidence="10"/>
<reference evidence="11" key="1">
    <citation type="submission" date="2019-05" db="EMBL/GenBank/DDBJ databases">
        <title>Annotation for the trematode Fasciolopsis buski.</title>
        <authorList>
            <person name="Choi Y.-J."/>
        </authorList>
    </citation>
    <scope>NUCLEOTIDE SEQUENCE</scope>
    <source>
        <strain evidence="11">HT</strain>
        <tissue evidence="11">Whole worm</tissue>
    </source>
</reference>
<dbReference type="GO" id="GO:0008194">
    <property type="term" value="F:UDP-glycosyltransferase activity"/>
    <property type="evidence" value="ECO:0007669"/>
    <property type="project" value="TreeGrafter"/>
</dbReference>
<dbReference type="GO" id="GO:0016758">
    <property type="term" value="F:hexosyltransferase activity"/>
    <property type="evidence" value="ECO:0007669"/>
    <property type="project" value="InterPro"/>
</dbReference>
<evidence type="ECO:0000256" key="3">
    <source>
        <dbReference type="ARBA" id="ARBA00022676"/>
    </source>
</evidence>
<evidence type="ECO:0000256" key="6">
    <source>
        <dbReference type="ARBA" id="ARBA00022968"/>
    </source>
</evidence>
<keyword evidence="12" id="KW-1185">Reference proteome</keyword>
<keyword evidence="8 10" id="KW-0333">Golgi apparatus</keyword>
<dbReference type="Pfam" id="PF01762">
    <property type="entry name" value="Galactosyl_T"/>
    <property type="match status" value="1"/>
</dbReference>
<dbReference type="AlphaFoldDB" id="A0A8E0S1S2"/>
<organism evidence="11 12">
    <name type="scientific">Fasciolopsis buskii</name>
    <dbReference type="NCBI Taxonomy" id="27845"/>
    <lineage>
        <taxon>Eukaryota</taxon>
        <taxon>Metazoa</taxon>
        <taxon>Spiralia</taxon>
        <taxon>Lophotrochozoa</taxon>
        <taxon>Platyhelminthes</taxon>
        <taxon>Trematoda</taxon>
        <taxon>Digenea</taxon>
        <taxon>Plagiorchiida</taxon>
        <taxon>Echinostomata</taxon>
        <taxon>Echinostomatoidea</taxon>
        <taxon>Fasciolidae</taxon>
        <taxon>Fasciolopsis</taxon>
    </lineage>
</organism>
<dbReference type="OrthoDB" id="2139606at2759"/>
<name>A0A8E0S1S2_9TREM</name>
<keyword evidence="5" id="KW-0812">Transmembrane</keyword>
<keyword evidence="9" id="KW-0472">Membrane</keyword>
<dbReference type="GO" id="GO:0000139">
    <property type="term" value="C:Golgi membrane"/>
    <property type="evidence" value="ECO:0007669"/>
    <property type="project" value="UniProtKB-SubCell"/>
</dbReference>
<dbReference type="PANTHER" id="PTHR11214">
    <property type="entry name" value="BETA-1,3-N-ACETYLGLUCOSAMINYLTRANSFERASE"/>
    <property type="match status" value="1"/>
</dbReference>
<sequence>MKAHLWGSFKAQFAFVVGLPGSNQSEWLQFDGVRVRNPTKSFTDAALITASLLNESERYGDMLIGNFIDSYYNLTLKQVTTFRWVSAFCRYTSPIYLFIDNDYSLVPGNVIKLIERIPDRLKLDLNGGTFGPMRSVLRPTNPRKAARWDVSVDEIPWKNYPQYSSGAAYIIGANLVADAAIAMAYTRFLRIDDAYLGFVWNKLHAPIVIIPGMQHTAIDSPLAEGVISIPFHEADQLVNWTTGTIRKITRAPKPAAKKRK</sequence>
<gene>
    <name evidence="11" type="ORF">FBUS_06953</name>
</gene>
<evidence type="ECO:0000256" key="2">
    <source>
        <dbReference type="ARBA" id="ARBA00008661"/>
    </source>
</evidence>
<evidence type="ECO:0000256" key="9">
    <source>
        <dbReference type="ARBA" id="ARBA00023136"/>
    </source>
</evidence>
<comment type="subcellular location">
    <subcellularLocation>
        <location evidence="1 10">Golgi apparatus membrane</location>
        <topology evidence="1 10">Single-pass type II membrane protein</topology>
    </subcellularLocation>
</comment>
<evidence type="ECO:0000313" key="12">
    <source>
        <dbReference type="Proteomes" id="UP000728185"/>
    </source>
</evidence>
<keyword evidence="6" id="KW-0735">Signal-anchor</keyword>
<keyword evidence="3 10" id="KW-0328">Glycosyltransferase</keyword>
<evidence type="ECO:0000256" key="7">
    <source>
        <dbReference type="ARBA" id="ARBA00022989"/>
    </source>
</evidence>
<evidence type="ECO:0000256" key="10">
    <source>
        <dbReference type="RuleBase" id="RU363063"/>
    </source>
</evidence>
<evidence type="ECO:0000313" key="11">
    <source>
        <dbReference type="EMBL" id="KAA0195565.1"/>
    </source>
</evidence>
<dbReference type="InterPro" id="IPR002659">
    <property type="entry name" value="Glyco_trans_31"/>
</dbReference>
<evidence type="ECO:0000256" key="1">
    <source>
        <dbReference type="ARBA" id="ARBA00004323"/>
    </source>
</evidence>
<dbReference type="Proteomes" id="UP000728185">
    <property type="component" value="Unassembled WGS sequence"/>
</dbReference>
<protein>
    <recommendedName>
        <fullName evidence="10">Hexosyltransferase</fullName>
        <ecNumber evidence="10">2.4.1.-</ecNumber>
    </recommendedName>
</protein>
<evidence type="ECO:0000256" key="4">
    <source>
        <dbReference type="ARBA" id="ARBA00022679"/>
    </source>
</evidence>
<comment type="caution">
    <text evidence="11">The sequence shown here is derived from an EMBL/GenBank/DDBJ whole genome shotgun (WGS) entry which is preliminary data.</text>
</comment>
<accession>A0A8E0S1S2</accession>
<keyword evidence="7" id="KW-1133">Transmembrane helix</keyword>
<proteinExistence type="inferred from homology"/>
<evidence type="ECO:0000256" key="8">
    <source>
        <dbReference type="ARBA" id="ARBA00023034"/>
    </source>
</evidence>
<dbReference type="EMBL" id="LUCM01003622">
    <property type="protein sequence ID" value="KAA0195565.1"/>
    <property type="molecule type" value="Genomic_DNA"/>
</dbReference>
<dbReference type="GO" id="GO:0006493">
    <property type="term" value="P:protein O-linked glycosylation"/>
    <property type="evidence" value="ECO:0007669"/>
    <property type="project" value="TreeGrafter"/>
</dbReference>
<comment type="similarity">
    <text evidence="2 10">Belongs to the glycosyltransferase 31 family.</text>
</comment>
<evidence type="ECO:0000256" key="5">
    <source>
        <dbReference type="ARBA" id="ARBA00022692"/>
    </source>
</evidence>
<keyword evidence="4" id="KW-0808">Transferase</keyword>